<dbReference type="PROSITE" id="PS51178">
    <property type="entry name" value="PASTA"/>
    <property type="match status" value="3"/>
</dbReference>
<sequence length="331" mass="36124">MQNEVKQDQNSVKKLVTTPFVKIAIGAVVFLASAVVFGLLALNLIIKHGEKVVVPNLVNKSVVEALDLVSERRLELKKAGARNSSLIPENFIVSQDPLPGSVIKEGASISVVISLGSQISQVPDVSGKPVREAQVELNRAGLKAGRISRVHHQKVADTVIAQMPAAGQQVERDTPVNVLVSLGQYPRKYRLPDFAGASVELAGRILEAMGIQIGEIMPRIDFSRPQGTVLDQNPRPGLLVRQGDTISLVVSSLKGEVNELERKQAVFIYQVPYGFWSKSVRIEVTDPEGIRTIYNEIEEPGAGIRAAFGYSAQCTVKVYLDDVLETERIMR</sequence>
<evidence type="ECO:0000259" key="2">
    <source>
        <dbReference type="PROSITE" id="PS51178"/>
    </source>
</evidence>
<accession>A0A3A4MW44</accession>
<reference evidence="3 4" key="1">
    <citation type="journal article" date="2017" name="ISME J.">
        <title>Energy and carbon metabolisms in a deep terrestrial subsurface fluid microbial community.</title>
        <authorList>
            <person name="Momper L."/>
            <person name="Jungbluth S.P."/>
            <person name="Lee M.D."/>
            <person name="Amend J.P."/>
        </authorList>
    </citation>
    <scope>NUCLEOTIDE SEQUENCE [LARGE SCALE GENOMIC DNA]</scope>
    <source>
        <strain evidence="3">SURF_5</strain>
    </source>
</reference>
<feature type="domain" description="PASTA" evidence="2">
    <location>
        <begin position="48"/>
        <end position="115"/>
    </location>
</feature>
<gene>
    <name evidence="3" type="ORF">C4520_21565</name>
</gene>
<organism evidence="3 4">
    <name type="scientific">Abyssobacteria bacterium (strain SURF_5)</name>
    <dbReference type="NCBI Taxonomy" id="2093360"/>
    <lineage>
        <taxon>Bacteria</taxon>
        <taxon>Pseudomonadati</taxon>
        <taxon>Candidatus Hydrogenedentota</taxon>
        <taxon>Candidatus Abyssobacteria</taxon>
    </lineage>
</organism>
<keyword evidence="1" id="KW-0812">Transmembrane</keyword>
<dbReference type="Pfam" id="PF03793">
    <property type="entry name" value="PASTA"/>
    <property type="match status" value="3"/>
</dbReference>
<dbReference type="EMBL" id="QZKU01000144">
    <property type="protein sequence ID" value="RJP14308.1"/>
    <property type="molecule type" value="Genomic_DNA"/>
</dbReference>
<comment type="caution">
    <text evidence="3">The sequence shown here is derived from an EMBL/GenBank/DDBJ whole genome shotgun (WGS) entry which is preliminary data.</text>
</comment>
<keyword evidence="1" id="KW-0472">Membrane</keyword>
<feature type="domain" description="PASTA" evidence="2">
    <location>
        <begin position="185"/>
        <end position="252"/>
    </location>
</feature>
<proteinExistence type="predicted"/>
<feature type="domain" description="PASTA" evidence="2">
    <location>
        <begin position="116"/>
        <end position="182"/>
    </location>
</feature>
<dbReference type="Proteomes" id="UP000265882">
    <property type="component" value="Unassembled WGS sequence"/>
</dbReference>
<feature type="transmembrane region" description="Helical" evidence="1">
    <location>
        <begin position="20"/>
        <end position="42"/>
    </location>
</feature>
<keyword evidence="1" id="KW-1133">Transmembrane helix</keyword>
<dbReference type="CDD" id="cd06577">
    <property type="entry name" value="PASTA_pknB"/>
    <property type="match status" value="3"/>
</dbReference>
<evidence type="ECO:0000256" key="1">
    <source>
        <dbReference type="SAM" id="Phobius"/>
    </source>
</evidence>
<name>A0A3A4MW44_ABYX5</name>
<dbReference type="SMART" id="SM00740">
    <property type="entry name" value="PASTA"/>
    <property type="match status" value="3"/>
</dbReference>
<evidence type="ECO:0000313" key="4">
    <source>
        <dbReference type="Proteomes" id="UP000265882"/>
    </source>
</evidence>
<dbReference type="AlphaFoldDB" id="A0A3A4MW44"/>
<protein>
    <submittedName>
        <fullName evidence="3">PASTA domain-containing protein</fullName>
    </submittedName>
</protein>
<evidence type="ECO:0000313" key="3">
    <source>
        <dbReference type="EMBL" id="RJP14308.1"/>
    </source>
</evidence>
<dbReference type="Gene3D" id="3.30.10.20">
    <property type="match status" value="3"/>
</dbReference>
<dbReference type="InterPro" id="IPR005543">
    <property type="entry name" value="PASTA_dom"/>
</dbReference>